<feature type="compositionally biased region" description="Basic and acidic residues" evidence="1">
    <location>
        <begin position="144"/>
        <end position="156"/>
    </location>
</feature>
<proteinExistence type="predicted"/>
<name>A0A915JQG3_ROMCU</name>
<evidence type="ECO:0000313" key="3">
    <source>
        <dbReference type="WBParaSite" id="nRc.2.0.1.t28499-RA"/>
    </source>
</evidence>
<feature type="compositionally biased region" description="Basic residues" evidence="1">
    <location>
        <begin position="134"/>
        <end position="143"/>
    </location>
</feature>
<reference evidence="3" key="1">
    <citation type="submission" date="2022-11" db="UniProtKB">
        <authorList>
            <consortium name="WormBaseParasite"/>
        </authorList>
    </citation>
    <scope>IDENTIFICATION</scope>
</reference>
<evidence type="ECO:0000256" key="1">
    <source>
        <dbReference type="SAM" id="MobiDB-lite"/>
    </source>
</evidence>
<organism evidence="2 3">
    <name type="scientific">Romanomermis culicivorax</name>
    <name type="common">Nematode worm</name>
    <dbReference type="NCBI Taxonomy" id="13658"/>
    <lineage>
        <taxon>Eukaryota</taxon>
        <taxon>Metazoa</taxon>
        <taxon>Ecdysozoa</taxon>
        <taxon>Nematoda</taxon>
        <taxon>Enoplea</taxon>
        <taxon>Dorylaimia</taxon>
        <taxon>Mermithida</taxon>
        <taxon>Mermithoidea</taxon>
        <taxon>Mermithidae</taxon>
        <taxon>Romanomermis</taxon>
    </lineage>
</organism>
<dbReference type="WBParaSite" id="nRc.2.0.1.t28499-RA">
    <property type="protein sequence ID" value="nRc.2.0.1.t28499-RA"/>
    <property type="gene ID" value="nRc.2.0.1.g28499"/>
</dbReference>
<accession>A0A915JQG3</accession>
<keyword evidence="2" id="KW-1185">Reference proteome</keyword>
<sequence>MVVDDVEAPLLFVETTLGVVDEMGGEMSSLSYKEAGNFDYDCYAVVVFIEKLAEWLNGKPNFHKLRVSNAERFIALIKQQLNHNTITRVQMITPISFADKDFQLPPTKKTLLSTLRTPGINQLSMQGSCSGALKYKKHSKNAPRGKEKYDENKKTE</sequence>
<protein>
    <submittedName>
        <fullName evidence="3">Uncharacterized protein</fullName>
    </submittedName>
</protein>
<feature type="region of interest" description="Disordered" evidence="1">
    <location>
        <begin position="134"/>
        <end position="156"/>
    </location>
</feature>
<evidence type="ECO:0000313" key="2">
    <source>
        <dbReference type="Proteomes" id="UP000887565"/>
    </source>
</evidence>
<dbReference type="AlphaFoldDB" id="A0A915JQG3"/>
<dbReference type="Proteomes" id="UP000887565">
    <property type="component" value="Unplaced"/>
</dbReference>